<comment type="similarity">
    <text evidence="1">Belongs to the asaB hydroxylase/desaturase family.</text>
</comment>
<keyword evidence="3" id="KW-1185">Reference proteome</keyword>
<dbReference type="PANTHER" id="PTHR34598:SF3">
    <property type="entry name" value="OXIDOREDUCTASE AN1597"/>
    <property type="match status" value="1"/>
</dbReference>
<dbReference type="EMBL" id="JARVKM010000045">
    <property type="protein sequence ID" value="KAK9774008.1"/>
    <property type="molecule type" value="Genomic_DNA"/>
</dbReference>
<protein>
    <submittedName>
        <fullName evidence="2">Uncharacterized protein</fullName>
    </submittedName>
</protein>
<dbReference type="NCBIfam" id="NF041278">
    <property type="entry name" value="CmcJ_NvfI_EfuI"/>
    <property type="match status" value="1"/>
</dbReference>
<name>A0ABR2XJK3_9PEZI</name>
<evidence type="ECO:0000256" key="1">
    <source>
        <dbReference type="ARBA" id="ARBA00023604"/>
    </source>
</evidence>
<dbReference type="InterPro" id="IPR044053">
    <property type="entry name" value="AsaB-like"/>
</dbReference>
<comment type="caution">
    <text evidence="2">The sequence shown here is derived from an EMBL/GenBank/DDBJ whole genome shotgun (WGS) entry which is preliminary data.</text>
</comment>
<reference evidence="2 3" key="1">
    <citation type="submission" date="2024-02" db="EMBL/GenBank/DDBJ databases">
        <title>First draft genome assembly of two strains of Seiridium cardinale.</title>
        <authorList>
            <person name="Emiliani G."/>
            <person name="Scali E."/>
        </authorList>
    </citation>
    <scope>NUCLEOTIDE SEQUENCE [LARGE SCALE GENOMIC DNA]</scope>
    <source>
        <strain evidence="2 3">BM-138-000479</strain>
    </source>
</reference>
<gene>
    <name evidence="2" type="ORF">SCAR479_09348</name>
</gene>
<accession>A0ABR2XJK3</accession>
<evidence type="ECO:0000313" key="2">
    <source>
        <dbReference type="EMBL" id="KAK9774008.1"/>
    </source>
</evidence>
<dbReference type="PANTHER" id="PTHR34598">
    <property type="entry name" value="BLL6449 PROTEIN"/>
    <property type="match status" value="1"/>
</dbReference>
<dbReference type="Proteomes" id="UP001465668">
    <property type="component" value="Unassembled WGS sequence"/>
</dbReference>
<sequence>MPGNTFVSLRFLKRLDVYKREKPYWLFVGKPSMVEQAEITNVQLETVQNVPVHDVRNDGETYTLDEHGFQFVTYDPEPVDFSDEASVREVYVPQVEKIIHDHVPLAHRIHIFDWRIRRQMTPEEMDKLLSAAQIQDRTVVLAPSETVHTDTTEFSLLKRVRSEFPNEADELLSGRVRMINFWRPLCTTVHDWPLLVCDGSNTPSDILVAVDQVARNFVGDIYYAHYSPALNWFYMSLMGTTEGVLFKNWDTASGVPSKRNDWLPPLKPR</sequence>
<proteinExistence type="inferred from homology"/>
<organism evidence="2 3">
    <name type="scientific">Seiridium cardinale</name>
    <dbReference type="NCBI Taxonomy" id="138064"/>
    <lineage>
        <taxon>Eukaryota</taxon>
        <taxon>Fungi</taxon>
        <taxon>Dikarya</taxon>
        <taxon>Ascomycota</taxon>
        <taxon>Pezizomycotina</taxon>
        <taxon>Sordariomycetes</taxon>
        <taxon>Xylariomycetidae</taxon>
        <taxon>Amphisphaeriales</taxon>
        <taxon>Sporocadaceae</taxon>
        <taxon>Seiridium</taxon>
    </lineage>
</organism>
<evidence type="ECO:0000313" key="3">
    <source>
        <dbReference type="Proteomes" id="UP001465668"/>
    </source>
</evidence>